<reference evidence="3" key="1">
    <citation type="submission" date="2017-03" db="EMBL/GenBank/DDBJ databases">
        <authorList>
            <person name="Rodrigo-Torres L."/>
            <person name="Arahal R.D."/>
            <person name="Lucena T."/>
        </authorList>
    </citation>
    <scope>NUCLEOTIDE SEQUENCE [LARGE SCALE GENOMIC DNA]</scope>
    <source>
        <strain evidence="3">CECT 7751</strain>
    </source>
</reference>
<dbReference type="GO" id="GO:0003700">
    <property type="term" value="F:DNA-binding transcription factor activity"/>
    <property type="evidence" value="ECO:0007669"/>
    <property type="project" value="InterPro"/>
</dbReference>
<sequence>MPDREQPHMLRRRNAGAELRKKVVLAELARPRTQTELQRRLGMSRSGTLHLLRRMEAQGLVRAAERIGGTQIWERRKGA</sequence>
<accession>A0A1X6Y4R1</accession>
<dbReference type="AlphaFoldDB" id="A0A1X6Y4R1"/>
<feature type="domain" description="HTH marR-type" evidence="1">
    <location>
        <begin position="31"/>
        <end position="63"/>
    </location>
</feature>
<dbReference type="Pfam" id="PF12802">
    <property type="entry name" value="MarR_2"/>
    <property type="match status" value="1"/>
</dbReference>
<organism evidence="2 3">
    <name type="scientific">Pseudooceanicola marinus</name>
    <dbReference type="NCBI Taxonomy" id="396013"/>
    <lineage>
        <taxon>Bacteria</taxon>
        <taxon>Pseudomonadati</taxon>
        <taxon>Pseudomonadota</taxon>
        <taxon>Alphaproteobacteria</taxon>
        <taxon>Rhodobacterales</taxon>
        <taxon>Paracoccaceae</taxon>
        <taxon>Pseudooceanicola</taxon>
    </lineage>
</organism>
<dbReference type="InterPro" id="IPR036390">
    <property type="entry name" value="WH_DNA-bd_sf"/>
</dbReference>
<dbReference type="InterPro" id="IPR000835">
    <property type="entry name" value="HTH_MarR-typ"/>
</dbReference>
<evidence type="ECO:0000313" key="2">
    <source>
        <dbReference type="EMBL" id="SLN10192.1"/>
    </source>
</evidence>
<protein>
    <submittedName>
        <fullName evidence="2">MarR family protein</fullName>
    </submittedName>
</protein>
<evidence type="ECO:0000259" key="1">
    <source>
        <dbReference type="Pfam" id="PF12802"/>
    </source>
</evidence>
<dbReference type="EMBL" id="FWFN01000001">
    <property type="protein sequence ID" value="SLN10192.1"/>
    <property type="molecule type" value="Genomic_DNA"/>
</dbReference>
<keyword evidence="3" id="KW-1185">Reference proteome</keyword>
<dbReference type="Gene3D" id="1.10.10.10">
    <property type="entry name" value="Winged helix-like DNA-binding domain superfamily/Winged helix DNA-binding domain"/>
    <property type="match status" value="1"/>
</dbReference>
<dbReference type="Proteomes" id="UP000193963">
    <property type="component" value="Unassembled WGS sequence"/>
</dbReference>
<dbReference type="InterPro" id="IPR036388">
    <property type="entry name" value="WH-like_DNA-bd_sf"/>
</dbReference>
<name>A0A1X6Y4R1_9RHOB</name>
<gene>
    <name evidence="2" type="ORF">PSM7751_00047</name>
</gene>
<evidence type="ECO:0000313" key="3">
    <source>
        <dbReference type="Proteomes" id="UP000193963"/>
    </source>
</evidence>
<proteinExistence type="predicted"/>
<dbReference type="SUPFAM" id="SSF46785">
    <property type="entry name" value="Winged helix' DNA-binding domain"/>
    <property type="match status" value="1"/>
</dbReference>